<dbReference type="EMBL" id="BAAABW010000039">
    <property type="protein sequence ID" value="GAA0377924.1"/>
    <property type="molecule type" value="Genomic_DNA"/>
</dbReference>
<keyword evidence="3" id="KW-1185">Reference proteome</keyword>
<feature type="compositionally biased region" description="Acidic residues" evidence="1">
    <location>
        <begin position="1"/>
        <end position="17"/>
    </location>
</feature>
<sequence>MTEDATGEPQPSDDSETVEAQLPDGFEIPDDSEVKVEAVNPQGRSLWIPLPWIPVPTTARPTPPPTTRPPVTTTRPPVTTTRPPVTTTRPPVTTTRPPVTTTPPPVTTTPPPVTTTPPPLTATIAERSPQQGGPGSQVIASVLVTNTGATPIGVQTVVLTAPAGTRLLNGYLGTWREPDVEDNYPGTLSSDGTTSTCSGVPVNLDPGQWAVFYTAVIVDAGATPGPAPVTFAIGTPAFATGTGSVTVI</sequence>
<dbReference type="Proteomes" id="UP001500063">
    <property type="component" value="Unassembled WGS sequence"/>
</dbReference>
<comment type="caution">
    <text evidence="2">The sequence shown here is derived from an EMBL/GenBank/DDBJ whole genome shotgun (WGS) entry which is preliminary data.</text>
</comment>
<evidence type="ECO:0000313" key="2">
    <source>
        <dbReference type="EMBL" id="GAA0377924.1"/>
    </source>
</evidence>
<organism evidence="2 3">
    <name type="scientific">Streptomyces blastmyceticus</name>
    <dbReference type="NCBI Taxonomy" id="68180"/>
    <lineage>
        <taxon>Bacteria</taxon>
        <taxon>Bacillati</taxon>
        <taxon>Actinomycetota</taxon>
        <taxon>Actinomycetes</taxon>
        <taxon>Kitasatosporales</taxon>
        <taxon>Streptomycetaceae</taxon>
        <taxon>Streptomyces</taxon>
    </lineage>
</organism>
<feature type="region of interest" description="Disordered" evidence="1">
    <location>
        <begin position="57"/>
        <end position="113"/>
    </location>
</feature>
<protein>
    <submittedName>
        <fullName evidence="2">Uncharacterized protein</fullName>
    </submittedName>
</protein>
<reference evidence="2 3" key="1">
    <citation type="journal article" date="2019" name="Int. J. Syst. Evol. Microbiol.">
        <title>The Global Catalogue of Microorganisms (GCM) 10K type strain sequencing project: providing services to taxonomists for standard genome sequencing and annotation.</title>
        <authorList>
            <consortium name="The Broad Institute Genomics Platform"/>
            <consortium name="The Broad Institute Genome Sequencing Center for Infectious Disease"/>
            <person name="Wu L."/>
            <person name="Ma J."/>
        </authorList>
    </citation>
    <scope>NUCLEOTIDE SEQUENCE [LARGE SCALE GENOMIC DNA]</scope>
    <source>
        <strain evidence="2 3">JCM 4565</strain>
    </source>
</reference>
<gene>
    <name evidence="2" type="ORF">GCM10010319_65580</name>
</gene>
<feature type="compositionally biased region" description="Pro residues" evidence="1">
    <location>
        <begin position="100"/>
        <end position="113"/>
    </location>
</feature>
<evidence type="ECO:0000256" key="1">
    <source>
        <dbReference type="SAM" id="MobiDB-lite"/>
    </source>
</evidence>
<feature type="region of interest" description="Disordered" evidence="1">
    <location>
        <begin position="1"/>
        <end position="32"/>
    </location>
</feature>
<proteinExistence type="predicted"/>
<accession>A0ABN0Y014</accession>
<evidence type="ECO:0000313" key="3">
    <source>
        <dbReference type="Proteomes" id="UP001500063"/>
    </source>
</evidence>
<feature type="compositionally biased region" description="Low complexity" evidence="1">
    <location>
        <begin position="69"/>
        <end position="99"/>
    </location>
</feature>
<name>A0ABN0Y014_9ACTN</name>
<dbReference type="RefSeq" id="WP_344123706.1">
    <property type="nucleotide sequence ID" value="NZ_BAAABW010000039.1"/>
</dbReference>